<proteinExistence type="predicted"/>
<feature type="non-terminal residue" evidence="2">
    <location>
        <position position="110"/>
    </location>
</feature>
<feature type="region of interest" description="Disordered" evidence="1">
    <location>
        <begin position="69"/>
        <end position="110"/>
    </location>
</feature>
<dbReference type="EMBL" id="JAAFYZ010000304">
    <property type="protein sequence ID" value="MBS2553970.1"/>
    <property type="molecule type" value="Genomic_DNA"/>
</dbReference>
<feature type="compositionally biased region" description="Low complexity" evidence="1">
    <location>
        <begin position="69"/>
        <end position="90"/>
    </location>
</feature>
<name>A0ABS5L6J9_9ACTN</name>
<reference evidence="2 3" key="1">
    <citation type="submission" date="2020-02" db="EMBL/GenBank/DDBJ databases">
        <title>Acidophilic actinobacteria isolated from forest soil.</title>
        <authorList>
            <person name="Golinska P."/>
        </authorList>
    </citation>
    <scope>NUCLEOTIDE SEQUENCE [LARGE SCALE GENOMIC DNA]</scope>
    <source>
        <strain evidence="2 3">NL8</strain>
    </source>
</reference>
<evidence type="ECO:0000313" key="2">
    <source>
        <dbReference type="EMBL" id="MBS2553970.1"/>
    </source>
</evidence>
<sequence>MVVPETVVKSSPSTVVDVVAGTVPATEAEQVFGAGVADVAVLADVAGVLGTMPGATCTLARDGPAECAPNATAPAATPSTASDDPAAVARCRTRRRRAPRITPAAETPRV</sequence>
<gene>
    <name evidence="2" type="ORF">KGQ19_44665</name>
</gene>
<feature type="compositionally biased region" description="Low complexity" evidence="1">
    <location>
        <begin position="100"/>
        <end position="110"/>
    </location>
</feature>
<accession>A0ABS5L6J9</accession>
<evidence type="ECO:0000256" key="1">
    <source>
        <dbReference type="SAM" id="MobiDB-lite"/>
    </source>
</evidence>
<dbReference type="Proteomes" id="UP000730482">
    <property type="component" value="Unassembled WGS sequence"/>
</dbReference>
<keyword evidence="3" id="KW-1185">Reference proteome</keyword>
<organism evidence="2 3">
    <name type="scientific">Catenulispora pinistramenti</name>
    <dbReference type="NCBI Taxonomy" id="2705254"/>
    <lineage>
        <taxon>Bacteria</taxon>
        <taxon>Bacillati</taxon>
        <taxon>Actinomycetota</taxon>
        <taxon>Actinomycetes</taxon>
        <taxon>Catenulisporales</taxon>
        <taxon>Catenulisporaceae</taxon>
        <taxon>Catenulispora</taxon>
    </lineage>
</organism>
<protein>
    <submittedName>
        <fullName evidence="2">Uncharacterized protein</fullName>
    </submittedName>
</protein>
<evidence type="ECO:0000313" key="3">
    <source>
        <dbReference type="Proteomes" id="UP000730482"/>
    </source>
</evidence>
<comment type="caution">
    <text evidence="2">The sequence shown here is derived from an EMBL/GenBank/DDBJ whole genome shotgun (WGS) entry which is preliminary data.</text>
</comment>